<dbReference type="VEuPathDB" id="FungiDB:FUN_014282"/>
<reference evidence="1 2" key="1">
    <citation type="submission" date="2016-04" db="EMBL/GenBank/DDBJ databases">
        <title>Genome analyses suggest a sexual origin of heterokaryosis in a supposedly ancient asexual fungus.</title>
        <authorList>
            <person name="Ropars J."/>
            <person name="Sedzielewska K."/>
            <person name="Noel J."/>
            <person name="Charron P."/>
            <person name="Farinelli L."/>
            <person name="Marton T."/>
            <person name="Kruger M."/>
            <person name="Pelin A."/>
            <person name="Brachmann A."/>
            <person name="Corradi N."/>
        </authorList>
    </citation>
    <scope>NUCLEOTIDE SEQUENCE [LARGE SCALE GENOMIC DNA]</scope>
    <source>
        <strain evidence="1 2">A5</strain>
    </source>
</reference>
<reference evidence="1 2" key="2">
    <citation type="submission" date="2017-09" db="EMBL/GenBank/DDBJ databases">
        <title>Extensive intraspecific genome diversity in a model arbuscular mycorrhizal fungus.</title>
        <authorList>
            <person name="Chen E.C."/>
            <person name="Morin E."/>
            <person name="Beaudet D."/>
            <person name="Noel J."/>
            <person name="Ndikumana S."/>
            <person name="Charron P."/>
            <person name="St-Onge C."/>
            <person name="Giorgi J."/>
            <person name="Grigoriev I.V."/>
            <person name="Roux C."/>
            <person name="Martin F.M."/>
            <person name="Corradi N."/>
        </authorList>
    </citation>
    <scope>NUCLEOTIDE SEQUENCE [LARGE SCALE GENOMIC DNA]</scope>
    <source>
        <strain evidence="1 2">A5</strain>
    </source>
</reference>
<organism evidence="1 2">
    <name type="scientific">Rhizophagus irregularis</name>
    <dbReference type="NCBI Taxonomy" id="588596"/>
    <lineage>
        <taxon>Eukaryota</taxon>
        <taxon>Fungi</taxon>
        <taxon>Fungi incertae sedis</taxon>
        <taxon>Mucoromycota</taxon>
        <taxon>Glomeromycotina</taxon>
        <taxon>Glomeromycetes</taxon>
        <taxon>Glomerales</taxon>
        <taxon>Glomeraceae</taxon>
        <taxon>Rhizophagus</taxon>
    </lineage>
</organism>
<protein>
    <submittedName>
        <fullName evidence="1">Uncharacterized protein</fullName>
    </submittedName>
</protein>
<proteinExistence type="predicted"/>
<dbReference type="VEuPathDB" id="FungiDB:RhiirA1_470875"/>
<evidence type="ECO:0000313" key="2">
    <source>
        <dbReference type="Proteomes" id="UP000232722"/>
    </source>
</evidence>
<dbReference type="VEuPathDB" id="FungiDB:RhiirFUN_016816"/>
<accession>A0A2N0PAF5</accession>
<sequence>MATTTRSGVNDVKVIQIIWADGLCKAALLDKDERINSEININNDYTWEYSVFWNNTMVKNWPASLNIIMKEFNGISSLNNDSTAYNLKNYLEILPTFTMLKLNQRNPEFYETSRCCQCYETIETWTHLWICRENDTTMIQIINETFEKLNCRLDENDFRISFNYHAKLLQILNERSLMIFNGRIFHETVKGIVNKKLYLGINDNTFKDVIKEFVFNIKEYARKYIWNEM</sequence>
<dbReference type="EMBL" id="LLXJ01001121">
    <property type="protein sequence ID" value="PKC03802.1"/>
    <property type="molecule type" value="Genomic_DNA"/>
</dbReference>
<evidence type="ECO:0000313" key="1">
    <source>
        <dbReference type="EMBL" id="PKC03802.1"/>
    </source>
</evidence>
<name>A0A2N0PAF5_9GLOM</name>
<dbReference type="AlphaFoldDB" id="A0A2N0PAF5"/>
<dbReference type="Proteomes" id="UP000232722">
    <property type="component" value="Unassembled WGS sequence"/>
</dbReference>
<comment type="caution">
    <text evidence="1">The sequence shown here is derived from an EMBL/GenBank/DDBJ whole genome shotgun (WGS) entry which is preliminary data.</text>
</comment>
<gene>
    <name evidence="1" type="ORF">RhiirA5_503194</name>
</gene>